<accession>A0A4P9VTA3</accession>
<dbReference type="Proteomes" id="UP000269721">
    <property type="component" value="Unassembled WGS sequence"/>
</dbReference>
<reference evidence="3" key="1">
    <citation type="journal article" date="2018" name="Nat. Microbiol.">
        <title>Leveraging single-cell genomics to expand the fungal tree of life.</title>
        <authorList>
            <person name="Ahrendt S.R."/>
            <person name="Quandt C.A."/>
            <person name="Ciobanu D."/>
            <person name="Clum A."/>
            <person name="Salamov A."/>
            <person name="Andreopoulos B."/>
            <person name="Cheng J.F."/>
            <person name="Woyke T."/>
            <person name="Pelin A."/>
            <person name="Henrissat B."/>
            <person name="Reynolds N.K."/>
            <person name="Benny G.L."/>
            <person name="Smith M.E."/>
            <person name="James T.Y."/>
            <person name="Grigoriev I.V."/>
        </authorList>
    </citation>
    <scope>NUCLEOTIDE SEQUENCE [LARGE SCALE GENOMIC DNA]</scope>
</reference>
<protein>
    <submittedName>
        <fullName evidence="2">Uncharacterized protein</fullName>
    </submittedName>
</protein>
<dbReference type="AlphaFoldDB" id="A0A4P9VTA3"/>
<keyword evidence="3" id="KW-1185">Reference proteome</keyword>
<evidence type="ECO:0000256" key="1">
    <source>
        <dbReference type="SAM" id="MobiDB-lite"/>
    </source>
</evidence>
<dbReference type="EMBL" id="ML002148">
    <property type="protein sequence ID" value="RKO82741.1"/>
    <property type="molecule type" value="Genomic_DNA"/>
</dbReference>
<feature type="region of interest" description="Disordered" evidence="1">
    <location>
        <begin position="113"/>
        <end position="136"/>
    </location>
</feature>
<evidence type="ECO:0000313" key="2">
    <source>
        <dbReference type="EMBL" id="RKO82741.1"/>
    </source>
</evidence>
<sequence length="202" mass="22019">MSATPLRFNLVFGTKRLTPEIAGYYMRKMIVPMAEKPTAKREGTRNRNADADVNSVGFSDRCCPLQTFDWHIGRSNLFALPQGHAPSPSFSGLRVFPVVRRIDLGLAAKTHSSGLFGNPQKKSEDGRGSWRRSKRWAAHGLEGANEKRSGGPPCLELLECLADSPALLDPLSVCPGPKDPALLDPTRLGVPSSLISKLRSPM</sequence>
<evidence type="ECO:0000313" key="3">
    <source>
        <dbReference type="Proteomes" id="UP000269721"/>
    </source>
</evidence>
<name>A0A4P9VTA3_9FUNG</name>
<proteinExistence type="predicted"/>
<gene>
    <name evidence="2" type="ORF">BDK51DRAFT_50649</name>
</gene>
<organism evidence="2 3">
    <name type="scientific">Blyttiomyces helicus</name>
    <dbReference type="NCBI Taxonomy" id="388810"/>
    <lineage>
        <taxon>Eukaryota</taxon>
        <taxon>Fungi</taxon>
        <taxon>Fungi incertae sedis</taxon>
        <taxon>Chytridiomycota</taxon>
        <taxon>Chytridiomycota incertae sedis</taxon>
        <taxon>Chytridiomycetes</taxon>
        <taxon>Chytridiomycetes incertae sedis</taxon>
        <taxon>Blyttiomyces</taxon>
    </lineage>
</organism>